<dbReference type="Gene3D" id="2.130.10.10">
    <property type="entry name" value="YVTN repeat-like/Quinoprotein amine dehydrogenase"/>
    <property type="match status" value="3"/>
</dbReference>
<dbReference type="InterPro" id="IPR015943">
    <property type="entry name" value="WD40/YVTN_repeat-like_dom_sf"/>
</dbReference>
<dbReference type="Proteomes" id="UP001283361">
    <property type="component" value="Unassembled WGS sequence"/>
</dbReference>
<feature type="repeat" description="WD" evidence="4">
    <location>
        <begin position="568"/>
        <end position="609"/>
    </location>
</feature>
<dbReference type="InterPro" id="IPR036322">
    <property type="entry name" value="WD40_repeat_dom_sf"/>
</dbReference>
<protein>
    <recommendedName>
        <fullName evidence="6">EF-hand domain-containing protein</fullName>
    </recommendedName>
</protein>
<keyword evidence="2" id="KW-0677">Repeat</keyword>
<dbReference type="PANTHER" id="PTHR44324:SF3">
    <property type="entry name" value="WD REPEAT-CONTAINING PROTEIN 49-LIKE"/>
    <property type="match status" value="1"/>
</dbReference>
<keyword evidence="8" id="KW-1185">Reference proteome</keyword>
<dbReference type="SMART" id="SM00320">
    <property type="entry name" value="WD40"/>
    <property type="match status" value="9"/>
</dbReference>
<dbReference type="InterPro" id="IPR011992">
    <property type="entry name" value="EF-hand-dom_pair"/>
</dbReference>
<feature type="compositionally biased region" description="Acidic residues" evidence="5">
    <location>
        <begin position="36"/>
        <end position="63"/>
    </location>
</feature>
<reference evidence="7" key="1">
    <citation type="journal article" date="2023" name="G3 (Bethesda)">
        <title>A reference genome for the long-term kleptoplast-retaining sea slug Elysia crispata morphotype clarki.</title>
        <authorList>
            <person name="Eastman K.E."/>
            <person name="Pendleton A.L."/>
            <person name="Shaikh M.A."/>
            <person name="Suttiyut T."/>
            <person name="Ogas R."/>
            <person name="Tomko P."/>
            <person name="Gavelis G."/>
            <person name="Widhalm J.R."/>
            <person name="Wisecaver J.H."/>
        </authorList>
    </citation>
    <scope>NUCLEOTIDE SEQUENCE</scope>
    <source>
        <strain evidence="7">ECLA1</strain>
    </source>
</reference>
<evidence type="ECO:0000256" key="5">
    <source>
        <dbReference type="SAM" id="MobiDB-lite"/>
    </source>
</evidence>
<feature type="compositionally biased region" description="Basic residues" evidence="5">
    <location>
        <begin position="782"/>
        <end position="792"/>
    </location>
</feature>
<dbReference type="PROSITE" id="PS50082">
    <property type="entry name" value="WD_REPEATS_2"/>
    <property type="match status" value="5"/>
</dbReference>
<name>A0AAE0YXM3_9GAST</name>
<dbReference type="AlphaFoldDB" id="A0AAE0YXM3"/>
<feature type="compositionally biased region" description="Low complexity" evidence="5">
    <location>
        <begin position="14"/>
        <end position="28"/>
    </location>
</feature>
<feature type="compositionally biased region" description="Low complexity" evidence="5">
    <location>
        <begin position="1081"/>
        <end position="1094"/>
    </location>
</feature>
<feature type="region of interest" description="Disordered" evidence="5">
    <location>
        <begin position="1"/>
        <end position="74"/>
    </location>
</feature>
<dbReference type="SUPFAM" id="SSF50978">
    <property type="entry name" value="WD40 repeat-like"/>
    <property type="match status" value="2"/>
</dbReference>
<feature type="region of interest" description="Disordered" evidence="5">
    <location>
        <begin position="759"/>
        <end position="794"/>
    </location>
</feature>
<accession>A0AAE0YXM3</accession>
<dbReference type="PROSITE" id="PS00018">
    <property type="entry name" value="EF_HAND_1"/>
    <property type="match status" value="1"/>
</dbReference>
<evidence type="ECO:0000313" key="7">
    <source>
        <dbReference type="EMBL" id="KAK3758932.1"/>
    </source>
</evidence>
<feature type="domain" description="EF-hand" evidence="6">
    <location>
        <begin position="155"/>
        <end position="190"/>
    </location>
</feature>
<feature type="region of interest" description="Disordered" evidence="5">
    <location>
        <begin position="988"/>
        <end position="1044"/>
    </location>
</feature>
<feature type="repeat" description="WD" evidence="4">
    <location>
        <begin position="612"/>
        <end position="653"/>
    </location>
</feature>
<dbReference type="GO" id="GO:0005509">
    <property type="term" value="F:calcium ion binding"/>
    <property type="evidence" value="ECO:0007669"/>
    <property type="project" value="InterPro"/>
</dbReference>
<feature type="compositionally biased region" description="Polar residues" evidence="5">
    <location>
        <begin position="1029"/>
        <end position="1044"/>
    </location>
</feature>
<evidence type="ECO:0000256" key="2">
    <source>
        <dbReference type="ARBA" id="ARBA00022737"/>
    </source>
</evidence>
<evidence type="ECO:0000256" key="3">
    <source>
        <dbReference type="ARBA" id="ARBA00022837"/>
    </source>
</evidence>
<gene>
    <name evidence="7" type="ORF">RRG08_016011</name>
</gene>
<dbReference type="InterPro" id="IPR001680">
    <property type="entry name" value="WD40_rpt"/>
</dbReference>
<evidence type="ECO:0000259" key="6">
    <source>
        <dbReference type="PROSITE" id="PS50222"/>
    </source>
</evidence>
<dbReference type="SUPFAM" id="SSF47473">
    <property type="entry name" value="EF-hand"/>
    <property type="match status" value="1"/>
</dbReference>
<keyword evidence="3" id="KW-0106">Calcium</keyword>
<dbReference type="InterPro" id="IPR051242">
    <property type="entry name" value="WD-EF-hand_domain"/>
</dbReference>
<feature type="repeat" description="WD" evidence="4">
    <location>
        <begin position="705"/>
        <end position="745"/>
    </location>
</feature>
<feature type="repeat" description="WD" evidence="4">
    <location>
        <begin position="471"/>
        <end position="512"/>
    </location>
</feature>
<dbReference type="PROSITE" id="PS50222">
    <property type="entry name" value="EF_HAND_2"/>
    <property type="match status" value="1"/>
</dbReference>
<dbReference type="PROSITE" id="PS00678">
    <property type="entry name" value="WD_REPEATS_1"/>
    <property type="match status" value="2"/>
</dbReference>
<keyword evidence="1 4" id="KW-0853">WD repeat</keyword>
<organism evidence="7 8">
    <name type="scientific">Elysia crispata</name>
    <name type="common">lettuce slug</name>
    <dbReference type="NCBI Taxonomy" id="231223"/>
    <lineage>
        <taxon>Eukaryota</taxon>
        <taxon>Metazoa</taxon>
        <taxon>Spiralia</taxon>
        <taxon>Lophotrochozoa</taxon>
        <taxon>Mollusca</taxon>
        <taxon>Gastropoda</taxon>
        <taxon>Heterobranchia</taxon>
        <taxon>Euthyneura</taxon>
        <taxon>Panpulmonata</taxon>
        <taxon>Sacoglossa</taxon>
        <taxon>Placobranchoidea</taxon>
        <taxon>Plakobranchidae</taxon>
        <taxon>Elysia</taxon>
    </lineage>
</organism>
<dbReference type="EMBL" id="JAWDGP010005185">
    <property type="protein sequence ID" value="KAK3758932.1"/>
    <property type="molecule type" value="Genomic_DNA"/>
</dbReference>
<feature type="region of interest" description="Disordered" evidence="5">
    <location>
        <begin position="1073"/>
        <end position="1097"/>
    </location>
</feature>
<dbReference type="InterPro" id="IPR002048">
    <property type="entry name" value="EF_hand_dom"/>
</dbReference>
<dbReference type="InterPro" id="IPR018247">
    <property type="entry name" value="EF_Hand_1_Ca_BS"/>
</dbReference>
<comment type="caution">
    <text evidence="7">The sequence shown here is derived from an EMBL/GenBank/DDBJ whole genome shotgun (WGS) entry which is preliminary data.</text>
</comment>
<dbReference type="Pfam" id="PF00400">
    <property type="entry name" value="WD40"/>
    <property type="match status" value="4"/>
</dbReference>
<proteinExistence type="predicted"/>
<evidence type="ECO:0000256" key="4">
    <source>
        <dbReference type="PROSITE-ProRule" id="PRU00221"/>
    </source>
</evidence>
<dbReference type="PROSITE" id="PS50294">
    <property type="entry name" value="WD_REPEATS_REGION"/>
    <property type="match status" value="3"/>
</dbReference>
<dbReference type="InterPro" id="IPR019775">
    <property type="entry name" value="WD40_repeat_CS"/>
</dbReference>
<evidence type="ECO:0000313" key="8">
    <source>
        <dbReference type="Proteomes" id="UP001283361"/>
    </source>
</evidence>
<sequence length="1163" mass="131556">MATLKTVPEMDYRSTPSSSSSDLTSTDPHQQLHNIDEEDSDEDGDDEEEEKEEEEESEDEEDLSLGKARGFDGSEGFIGIPKSFDEKNKNVRLEEHIKLHHLEQLMLEFSQHAPPDILIQEGSGYFPAKVKKRPAGQMNLQEFQEAVVRVLGTDQYDEYLGKLFMKLDTSCDGYVDWNEFCTYLLLLYRENDYLRTKREIPFLVEPKIRHIVHNKQEQTTKIVAVHGPMRYVTISREGAMTVFQPNLAVEKHHVIPDHDSEQKRRFKMWVTDAIYMKNCQKIAIGSTSRDIRFYDVSSSHYFEEYHLFAMSDVPYCFDYFFNAQNANSESVLVLGVDSGAIHLLTFLKPVTQLFETSFKNQGSVQRIFMQEIDHHSQWVKHLVLPDIHPEIIRQVRYLPDNLAIISSSGCPKNSIVISDVEGVKKSYVFKIEKGVECFDHSKDMNLLATGSGDHLVRLWNPYMTNKPVAILTGHHTGVIGVAIHEGFKQVFSYSKDAVIKVWDTKEHTCLQTIVLKFPSSIHGRMPEHGQFPVHLQDGKNSAFVVTCNDYIGSLRLGRKEEKDETSMEVTHTTQLCSAIYNKFLKQVVTGSDSSTIAVWDIETGNKSIVFSNAHGEEEITCMAFDSTNRRLISGARNGTVKVWNFQNGHNLHKLEPVEEAEVTGILQFPDKKVILTVGWNQKIVTYDDKDADNMYIAANTSWKGGQPHQDDILSADFAPPNFLATAGYDGEIIVWELDTEKIYVRLRKGQPPNISKKLEALKTKVPGMPESTQSSRSNSRPNSRHRSSHKVARGQPAPVDKLLFLKARASIRFTESAILISSEGGVLRWWNIYSQHKEMGYFYVPTIPPLQAISMSHLSLSTGYSYAISMSHLSLSTGYFYVPSIPDESVLAMCSKPNDGLLITGDTQGMVRCWDIMDYCTKNDGHCSRSCPPLEAVWKAHDSAVVSVEYIQHDAGTFILTASTDKTARLWSPEGHFIGTFGQKEPWHLKTPSTWAHPRTPWSKDEEKNVQVEPEEDGGSGSDQETHHMTTGTDSGQLQLSDRETTNISIATPRLGSRENSYSYTLPQSVTSKSLNLPRETTTAATTSSSSANADDLPHNYRLQYRSHTFAFGFHRVDRAKVILHFVLQHYQDRHTTSINTNQTSNQHLAYNLISKLTTWIPA</sequence>
<evidence type="ECO:0000256" key="1">
    <source>
        <dbReference type="ARBA" id="ARBA00022574"/>
    </source>
</evidence>
<dbReference type="PANTHER" id="PTHR44324">
    <property type="entry name" value="WD40 REPEAT DOMAIN 95"/>
    <property type="match status" value="1"/>
</dbReference>
<dbReference type="Gene3D" id="1.10.238.10">
    <property type="entry name" value="EF-hand"/>
    <property type="match status" value="1"/>
</dbReference>
<feature type="repeat" description="WD" evidence="4">
    <location>
        <begin position="938"/>
        <end position="972"/>
    </location>
</feature>